<keyword evidence="1" id="KW-1133">Transmembrane helix</keyword>
<dbReference type="Proteomes" id="UP000319212">
    <property type="component" value="Unassembled WGS sequence"/>
</dbReference>
<feature type="transmembrane region" description="Helical" evidence="1">
    <location>
        <begin position="6"/>
        <end position="22"/>
    </location>
</feature>
<accession>A0A502DRE6</accession>
<protein>
    <submittedName>
        <fullName evidence="2">DUF3325 domain-containing protein</fullName>
    </submittedName>
</protein>
<keyword evidence="1" id="KW-0812">Transmembrane</keyword>
<reference evidence="2 3" key="1">
    <citation type="journal article" date="2019" name="Environ. Microbiol.">
        <title>Species interactions and distinct microbial communities in high Arctic permafrost affected cryosols are associated with the CH4 and CO2 gas fluxes.</title>
        <authorList>
            <person name="Altshuler I."/>
            <person name="Hamel J."/>
            <person name="Turney S."/>
            <person name="Magnuson E."/>
            <person name="Levesque R."/>
            <person name="Greer C."/>
            <person name="Whyte L.G."/>
        </authorList>
    </citation>
    <scope>NUCLEOTIDE SEQUENCE [LARGE SCALE GENOMIC DNA]</scope>
    <source>
        <strain evidence="2 3">S06.C</strain>
    </source>
</reference>
<comment type="caution">
    <text evidence="2">The sequence shown here is derived from an EMBL/GenBank/DDBJ whole genome shotgun (WGS) entry which is preliminary data.</text>
</comment>
<proteinExistence type="predicted"/>
<feature type="transmembrane region" description="Helical" evidence="1">
    <location>
        <begin position="69"/>
        <end position="86"/>
    </location>
</feature>
<feature type="transmembrane region" description="Helical" evidence="1">
    <location>
        <begin position="43"/>
        <end position="63"/>
    </location>
</feature>
<evidence type="ECO:0000313" key="3">
    <source>
        <dbReference type="Proteomes" id="UP000319212"/>
    </source>
</evidence>
<organism evidence="2 3">
    <name type="scientific">Variovorax guangxiensis</name>
    <dbReference type="NCBI Taxonomy" id="1775474"/>
    <lineage>
        <taxon>Bacteria</taxon>
        <taxon>Pseudomonadati</taxon>
        <taxon>Pseudomonadota</taxon>
        <taxon>Betaproteobacteria</taxon>
        <taxon>Burkholderiales</taxon>
        <taxon>Comamonadaceae</taxon>
        <taxon>Variovorax</taxon>
    </lineage>
</organism>
<dbReference type="RefSeq" id="WP_140842460.1">
    <property type="nucleotide sequence ID" value="NZ_RCZI01000003.1"/>
</dbReference>
<dbReference type="OrthoDB" id="8641981at2"/>
<dbReference type="EMBL" id="RCZI01000003">
    <property type="protein sequence ID" value="TPG27664.1"/>
    <property type="molecule type" value="Genomic_DNA"/>
</dbReference>
<evidence type="ECO:0000256" key="1">
    <source>
        <dbReference type="SAM" id="Phobius"/>
    </source>
</evidence>
<dbReference type="AlphaFoldDB" id="A0A502DRE6"/>
<keyword evidence="1" id="KW-0472">Membrane</keyword>
<sequence length="94" mass="10067">MSHLAILLLCVFGFAALAVVMERHQEDLFGRPMVPATARSLRVAGWAALLLALAVAVRAQGWALGLVSYSGHTSLSAALVFGLLIVQARRKGRR</sequence>
<dbReference type="InterPro" id="IPR021762">
    <property type="entry name" value="DUF3325"/>
</dbReference>
<gene>
    <name evidence="2" type="ORF">EAH82_12930</name>
</gene>
<evidence type="ECO:0000313" key="2">
    <source>
        <dbReference type="EMBL" id="TPG27664.1"/>
    </source>
</evidence>
<dbReference type="Pfam" id="PF11804">
    <property type="entry name" value="DUF3325"/>
    <property type="match status" value="1"/>
</dbReference>
<name>A0A502DRE6_9BURK</name>